<dbReference type="InterPro" id="IPR021858">
    <property type="entry name" value="Fun_TF"/>
</dbReference>
<dbReference type="Pfam" id="PF11951">
    <property type="entry name" value="Fungal_trans_2"/>
    <property type="match status" value="1"/>
</dbReference>
<protein>
    <submittedName>
        <fullName evidence="2">Uncharacterized protein</fullName>
    </submittedName>
</protein>
<proteinExistence type="predicted"/>
<accession>A0AAE8T048</accession>
<dbReference type="AlphaFoldDB" id="A0AAE8T048"/>
<dbReference type="EMBL" id="ONZQ02000017">
    <property type="protein sequence ID" value="SPO06752.1"/>
    <property type="molecule type" value="Genomic_DNA"/>
</dbReference>
<reference evidence="2" key="1">
    <citation type="submission" date="2018-03" db="EMBL/GenBank/DDBJ databases">
        <authorList>
            <person name="Guldener U."/>
        </authorList>
    </citation>
    <scope>NUCLEOTIDE SEQUENCE</scope>
</reference>
<gene>
    <name evidence="2" type="ORF">DNG_09446</name>
</gene>
<organism evidence="2 3">
    <name type="scientific">Cephalotrichum gorgonifer</name>
    <dbReference type="NCBI Taxonomy" id="2041049"/>
    <lineage>
        <taxon>Eukaryota</taxon>
        <taxon>Fungi</taxon>
        <taxon>Dikarya</taxon>
        <taxon>Ascomycota</taxon>
        <taxon>Pezizomycotina</taxon>
        <taxon>Sordariomycetes</taxon>
        <taxon>Hypocreomycetidae</taxon>
        <taxon>Microascales</taxon>
        <taxon>Microascaceae</taxon>
        <taxon>Cephalotrichum</taxon>
    </lineage>
</organism>
<keyword evidence="3" id="KW-1185">Reference proteome</keyword>
<evidence type="ECO:0000256" key="1">
    <source>
        <dbReference type="ARBA" id="ARBA00023242"/>
    </source>
</evidence>
<name>A0AAE8T048_9PEZI</name>
<evidence type="ECO:0000313" key="2">
    <source>
        <dbReference type="EMBL" id="SPO06752.1"/>
    </source>
</evidence>
<evidence type="ECO:0000313" key="3">
    <source>
        <dbReference type="Proteomes" id="UP001187682"/>
    </source>
</evidence>
<dbReference type="Proteomes" id="UP001187682">
    <property type="component" value="Unassembled WGS sequence"/>
</dbReference>
<sequence length="233" mass="26595">MQNPDRLDLLRGFSGAEKLTYPEEVREFVRDHGSRAFHSFIGCPPVIFSRIGQVLQAGKGFLAGTLSLTDFQQILRSAENFFRGWDPEQATYPTEDPEWGQLAEAFRHACLLRILRFPDAFAVSCNDPTIQTSVSAILDVCAKMPRDSVFYKRLLFPVFLAGADTSSPHQMHYAGWCVNEIKHSTKFQHPAMTDMLTRVWEQRQNSGSGMMNVPWMEFTCSEQLESQHAYLFF</sequence>
<comment type="caution">
    <text evidence="2">The sequence shown here is derived from an EMBL/GenBank/DDBJ whole genome shotgun (WGS) entry which is preliminary data.</text>
</comment>
<keyword evidence="1" id="KW-0539">Nucleus</keyword>